<dbReference type="InterPro" id="IPR049560">
    <property type="entry name" value="MeTrfase_RsmB-F_NOP2_cat"/>
</dbReference>
<dbReference type="Proteomes" id="UP000757890">
    <property type="component" value="Unassembled WGS sequence"/>
</dbReference>
<dbReference type="Gene3D" id="3.30.70.1170">
    <property type="entry name" value="Sun protein, domain 3"/>
    <property type="match status" value="1"/>
</dbReference>
<evidence type="ECO:0000256" key="10">
    <source>
        <dbReference type="ARBA" id="ARBA00030399"/>
    </source>
</evidence>
<feature type="binding site" evidence="13">
    <location>
        <position position="293"/>
    </location>
    <ligand>
        <name>S-adenosyl-L-methionine</name>
        <dbReference type="ChEBI" id="CHEBI:59789"/>
    </ligand>
</feature>
<reference evidence="15" key="1">
    <citation type="submission" date="2020-04" db="EMBL/GenBank/DDBJ databases">
        <title>Deep metagenomics examines the oral microbiome during advanced dental caries in children, revealing novel taxa and co-occurrences with host molecules.</title>
        <authorList>
            <person name="Baker J.L."/>
            <person name="Morton J.T."/>
            <person name="Dinis M."/>
            <person name="Alvarez R."/>
            <person name="Tran N.C."/>
            <person name="Knight R."/>
            <person name="Edlund A."/>
        </authorList>
    </citation>
    <scope>NUCLEOTIDE SEQUENCE</scope>
    <source>
        <strain evidence="15">JCVI_32_bin.14</strain>
    </source>
</reference>
<dbReference type="GO" id="GO:0005737">
    <property type="term" value="C:cytoplasm"/>
    <property type="evidence" value="ECO:0007669"/>
    <property type="project" value="UniProtKB-SubCell"/>
</dbReference>
<dbReference type="PANTHER" id="PTHR22807:SF53">
    <property type="entry name" value="RIBOSOMAL RNA SMALL SUBUNIT METHYLTRANSFERASE B-RELATED"/>
    <property type="match status" value="1"/>
</dbReference>
<keyword evidence="9 13" id="KW-0694">RNA-binding</keyword>
<keyword evidence="7 13" id="KW-0808">Transferase</keyword>
<keyword evidence="4" id="KW-0963">Cytoplasm</keyword>
<evidence type="ECO:0000256" key="13">
    <source>
        <dbReference type="PROSITE-ProRule" id="PRU01023"/>
    </source>
</evidence>
<comment type="subcellular location">
    <subcellularLocation>
        <location evidence="2">Cytoplasm</location>
    </subcellularLocation>
</comment>
<dbReference type="GO" id="GO:0008649">
    <property type="term" value="F:rRNA methyltransferase activity"/>
    <property type="evidence" value="ECO:0007669"/>
    <property type="project" value="InterPro"/>
</dbReference>
<evidence type="ECO:0000259" key="14">
    <source>
        <dbReference type="PROSITE" id="PS51686"/>
    </source>
</evidence>
<keyword evidence="8 13" id="KW-0949">S-adenosyl-L-methionine</keyword>
<comment type="similarity">
    <text evidence="13">Belongs to the class I-like SAM-binding methyltransferase superfamily. RsmB/NOP family.</text>
</comment>
<dbReference type="InterPro" id="IPR035926">
    <property type="entry name" value="NusB-like_sf"/>
</dbReference>
<evidence type="ECO:0000256" key="4">
    <source>
        <dbReference type="ARBA" id="ARBA00022490"/>
    </source>
</evidence>
<evidence type="ECO:0000256" key="1">
    <source>
        <dbReference type="ARBA" id="ARBA00002724"/>
    </source>
</evidence>
<dbReference type="GO" id="GO:0006355">
    <property type="term" value="P:regulation of DNA-templated transcription"/>
    <property type="evidence" value="ECO:0007669"/>
    <property type="project" value="InterPro"/>
</dbReference>
<feature type="active site" description="Nucleophile" evidence="13">
    <location>
        <position position="391"/>
    </location>
</feature>
<evidence type="ECO:0000256" key="12">
    <source>
        <dbReference type="ARBA" id="ARBA00047283"/>
    </source>
</evidence>
<evidence type="ECO:0000256" key="6">
    <source>
        <dbReference type="ARBA" id="ARBA00022603"/>
    </source>
</evidence>
<name>A0A930B6Q2_9FIRM</name>
<dbReference type="AlphaFoldDB" id="A0A930B6Q2"/>
<gene>
    <name evidence="15" type="primary">rsmB</name>
    <name evidence="15" type="ORF">HXL70_00055</name>
</gene>
<dbReference type="EMBL" id="JABZMK010000001">
    <property type="protein sequence ID" value="MBF1128436.1"/>
    <property type="molecule type" value="Genomic_DNA"/>
</dbReference>
<evidence type="ECO:0000256" key="3">
    <source>
        <dbReference type="ARBA" id="ARBA00012140"/>
    </source>
</evidence>
<evidence type="ECO:0000256" key="7">
    <source>
        <dbReference type="ARBA" id="ARBA00022679"/>
    </source>
</evidence>
<keyword evidence="6 13" id="KW-0489">Methyltransferase</keyword>
<dbReference type="NCBIfam" id="TIGR00563">
    <property type="entry name" value="rsmB"/>
    <property type="match status" value="1"/>
</dbReference>
<feature type="binding site" evidence="13">
    <location>
        <begin position="269"/>
        <end position="275"/>
    </location>
    <ligand>
        <name>S-adenosyl-L-methionine</name>
        <dbReference type="ChEBI" id="CHEBI:59789"/>
    </ligand>
</feature>
<evidence type="ECO:0000256" key="5">
    <source>
        <dbReference type="ARBA" id="ARBA00022552"/>
    </source>
</evidence>
<protein>
    <recommendedName>
        <fullName evidence="3">16S rRNA (cytosine(967)-C(5))-methyltransferase</fullName>
        <ecNumber evidence="3">2.1.1.176</ecNumber>
    </recommendedName>
    <alternativeName>
        <fullName evidence="10">16S rRNA m5C967 methyltransferase</fullName>
    </alternativeName>
    <alternativeName>
        <fullName evidence="11">rRNA (cytosine-C(5)-)-methyltransferase RsmB</fullName>
    </alternativeName>
</protein>
<dbReference type="InterPro" id="IPR029063">
    <property type="entry name" value="SAM-dependent_MTases_sf"/>
</dbReference>
<evidence type="ECO:0000256" key="2">
    <source>
        <dbReference type="ARBA" id="ARBA00004496"/>
    </source>
</evidence>
<evidence type="ECO:0000256" key="9">
    <source>
        <dbReference type="ARBA" id="ARBA00022884"/>
    </source>
</evidence>
<dbReference type="Pfam" id="PF01029">
    <property type="entry name" value="NusB"/>
    <property type="match status" value="1"/>
</dbReference>
<accession>A0A930B6Q2</accession>
<evidence type="ECO:0000256" key="8">
    <source>
        <dbReference type="ARBA" id="ARBA00022691"/>
    </source>
</evidence>
<dbReference type="InterPro" id="IPR004573">
    <property type="entry name" value="rRNA_ssu_MeTfrase_B"/>
</dbReference>
<dbReference type="FunFam" id="3.40.50.150:FF:000022">
    <property type="entry name" value="Ribosomal RNA small subunit methyltransferase B"/>
    <property type="match status" value="1"/>
</dbReference>
<organism evidence="15 16">
    <name type="scientific">Dialister invisus</name>
    <dbReference type="NCBI Taxonomy" id="218538"/>
    <lineage>
        <taxon>Bacteria</taxon>
        <taxon>Bacillati</taxon>
        <taxon>Bacillota</taxon>
        <taxon>Negativicutes</taxon>
        <taxon>Veillonellales</taxon>
        <taxon>Veillonellaceae</taxon>
        <taxon>Dialister</taxon>
    </lineage>
</organism>
<dbReference type="SUPFAM" id="SSF53335">
    <property type="entry name" value="S-adenosyl-L-methionine-dependent methyltransferases"/>
    <property type="match status" value="1"/>
</dbReference>
<dbReference type="InterPro" id="IPR001678">
    <property type="entry name" value="MeTrfase_RsmB-F_NOP2_dom"/>
</dbReference>
<evidence type="ECO:0000313" key="15">
    <source>
        <dbReference type="EMBL" id="MBF1128436.1"/>
    </source>
</evidence>
<dbReference type="EC" id="2.1.1.176" evidence="3"/>
<dbReference type="InterPro" id="IPR006027">
    <property type="entry name" value="NusB_RsmB_TIM44"/>
</dbReference>
<dbReference type="InterPro" id="IPR054728">
    <property type="entry name" value="RsmB-like_ferredoxin"/>
</dbReference>
<comment type="caution">
    <text evidence="15">The sequence shown here is derived from an EMBL/GenBank/DDBJ whole genome shotgun (WGS) entry which is preliminary data.</text>
</comment>
<dbReference type="InterPro" id="IPR023267">
    <property type="entry name" value="RCMT"/>
</dbReference>
<sequence>MIASSTEKIKSARTLAFEALYEIFEKNAYANLTIQSILRWCPLKKEERHLLTELIYGVCRKYNYCLWLISLISDRPMFKIHPAVRILLALGIYQIVFLDRIPESAAVNETVKIAKKVTHIGNVKFINGVLRNFLRRRESLTLPDRTSNRVFYESLIYNQPEWLIRFFEKEYGMGQSEKILKAFNTISDTCIRVNTLKIETDDIKKQLKLRNISVGDISYMPEALAIKAGTDILFSEFLQTGLIYIQTASSMIPAKVLGPDAGDHVLDMCAAPGSKTTHIAALMGNRGSIDAWDVYPHKVKLIKDNAKRLGISIIHTEVRDSVKPLPFLYETYDKVLLDAPCSGLGVLGHKVELRWRRKESDLSVFPPLQKQLIEQAAKYTKTGGVLVYSTCTLNPDENEHIINEFLSLHSEFAPEEFNFPVLGKSLNGMMTLYPDLVRSDGFFVAKLRKVSHEA</sequence>
<dbReference type="GO" id="GO:0003723">
    <property type="term" value="F:RNA binding"/>
    <property type="evidence" value="ECO:0007669"/>
    <property type="project" value="UniProtKB-UniRule"/>
</dbReference>
<keyword evidence="5" id="KW-0698">rRNA processing</keyword>
<dbReference type="Pfam" id="PF22458">
    <property type="entry name" value="RsmF-B_ferredox"/>
    <property type="match status" value="1"/>
</dbReference>
<feature type="binding site" evidence="13">
    <location>
        <position position="320"/>
    </location>
    <ligand>
        <name>S-adenosyl-L-methionine</name>
        <dbReference type="ChEBI" id="CHEBI:59789"/>
    </ligand>
</feature>
<comment type="catalytic activity">
    <reaction evidence="12">
        <text>cytidine(967) in 16S rRNA + S-adenosyl-L-methionine = 5-methylcytidine(967) in 16S rRNA + S-adenosyl-L-homocysteine + H(+)</text>
        <dbReference type="Rhea" id="RHEA:42748"/>
        <dbReference type="Rhea" id="RHEA-COMP:10219"/>
        <dbReference type="Rhea" id="RHEA-COMP:10220"/>
        <dbReference type="ChEBI" id="CHEBI:15378"/>
        <dbReference type="ChEBI" id="CHEBI:57856"/>
        <dbReference type="ChEBI" id="CHEBI:59789"/>
        <dbReference type="ChEBI" id="CHEBI:74483"/>
        <dbReference type="ChEBI" id="CHEBI:82748"/>
        <dbReference type="EC" id="2.1.1.176"/>
    </reaction>
</comment>
<evidence type="ECO:0000313" key="16">
    <source>
        <dbReference type="Proteomes" id="UP000757890"/>
    </source>
</evidence>
<evidence type="ECO:0000256" key="11">
    <source>
        <dbReference type="ARBA" id="ARBA00031088"/>
    </source>
</evidence>
<feature type="binding site" evidence="13">
    <location>
        <position position="338"/>
    </location>
    <ligand>
        <name>S-adenosyl-L-methionine</name>
        <dbReference type="ChEBI" id="CHEBI:59789"/>
    </ligand>
</feature>
<comment type="function">
    <text evidence="1">Specifically methylates the cytosine at position 967 (m5C967) of 16S rRNA.</text>
</comment>
<dbReference type="PROSITE" id="PS51686">
    <property type="entry name" value="SAM_MT_RSMB_NOP"/>
    <property type="match status" value="1"/>
</dbReference>
<dbReference type="CDD" id="cd02440">
    <property type="entry name" value="AdoMet_MTases"/>
    <property type="match status" value="1"/>
</dbReference>
<dbReference type="PANTHER" id="PTHR22807">
    <property type="entry name" value="NOP2 YEAST -RELATED NOL1/NOP2/FMU SUN DOMAIN-CONTAINING"/>
    <property type="match status" value="1"/>
</dbReference>
<dbReference type="NCBIfam" id="NF011494">
    <property type="entry name" value="PRK14902.1"/>
    <property type="match status" value="1"/>
</dbReference>
<dbReference type="Pfam" id="PF01189">
    <property type="entry name" value="Methyltr_RsmB-F"/>
    <property type="match status" value="1"/>
</dbReference>
<dbReference type="Gene3D" id="3.40.50.150">
    <property type="entry name" value="Vaccinia Virus protein VP39"/>
    <property type="match status" value="1"/>
</dbReference>
<proteinExistence type="inferred from homology"/>
<dbReference type="Gene3D" id="1.10.940.10">
    <property type="entry name" value="NusB-like"/>
    <property type="match status" value="1"/>
</dbReference>
<feature type="domain" description="SAM-dependent MTase RsmB/NOP-type" evidence="14">
    <location>
        <begin position="179"/>
        <end position="450"/>
    </location>
</feature>
<dbReference type="SUPFAM" id="SSF48013">
    <property type="entry name" value="NusB-like"/>
    <property type="match status" value="1"/>
</dbReference>
<dbReference type="RefSeq" id="WP_227136991.1">
    <property type="nucleotide sequence ID" value="NZ_CAUBBU010000001.1"/>
</dbReference>
<dbReference type="PRINTS" id="PR02008">
    <property type="entry name" value="RCMTFAMILY"/>
</dbReference>